<dbReference type="Gene3D" id="2.170.130.20">
    <property type="entry name" value="LCCL-like domain"/>
    <property type="match status" value="1"/>
</dbReference>
<organism evidence="2 3">
    <name type="scientific">Rhynchospora pubera</name>
    <dbReference type="NCBI Taxonomy" id="906938"/>
    <lineage>
        <taxon>Eukaryota</taxon>
        <taxon>Viridiplantae</taxon>
        <taxon>Streptophyta</taxon>
        <taxon>Embryophyta</taxon>
        <taxon>Tracheophyta</taxon>
        <taxon>Spermatophyta</taxon>
        <taxon>Magnoliopsida</taxon>
        <taxon>Liliopsida</taxon>
        <taxon>Poales</taxon>
        <taxon>Cyperaceae</taxon>
        <taxon>Cyperoideae</taxon>
        <taxon>Rhynchosporeae</taxon>
        <taxon>Rhynchospora</taxon>
    </lineage>
</organism>
<sequence>MSGLPKRPHEEAGGGQKRPHDDTTSGLYSGPTSKPVQPGSSADYHVQLEHAQDASRFAKAPRIENRDEKRPALPPSFMQKTGSTLPPLSDLPKSSPDVVDPSSAIKAETGMAARPDGAKVEETETKSHPRVSGMTSWGFTTNPSSDDPNKAAGTEENINTGPKPVKKELNEKEAGPASASEQQGVLQERKKERDTDPAERPRNRVEEVGSPSPAQGQGSAVESEKEKDGGFGGVHQRRRQVRSRASPNASAHREPRFRSSRLRDDGMQVKSEQSAVVYKPGECMQELLKAWNEFEASSQDAKNGEGSHNGPTLEIRIPSEYVTSTNRQVKGAQLWGTDIYTNDSDLVAVLMHMGYCSPPSSPPPPVIQELRAIIRVLAPQQNYTSTLRNNVRSRAWGAGISCSYRVERVWITKRGGGTIEVEPRLQHTSGLEPTIAPVSVERTMTTRAAASNASRHNKFVREVTIQYNLCNEPWLKYSISAVADKGLKKSMYTSARLKRGEVIYVETHFNRYELSFSGERVSASNGSTHTPTSSDHQNNHSGSSHNHHHTQNGTGSSEHKDEIVDTFRWSRCKKPLPDSAMRAIGVPLPPEHLEILVEHVEWEDVQWSSTGVWVAGKEYTLARVMFLSPKQ</sequence>
<name>A0AAV8C235_9POAL</name>
<dbReference type="Pfam" id="PF08642">
    <property type="entry name" value="Rxt3"/>
    <property type="match status" value="1"/>
</dbReference>
<evidence type="ECO:0000256" key="1">
    <source>
        <dbReference type="SAM" id="MobiDB-lite"/>
    </source>
</evidence>
<reference evidence="2" key="1">
    <citation type="submission" date="2022-08" db="EMBL/GenBank/DDBJ databases">
        <authorList>
            <person name="Marques A."/>
        </authorList>
    </citation>
    <scope>NUCLEOTIDE SEQUENCE</scope>
    <source>
        <strain evidence="2">RhyPub2mFocal</strain>
        <tissue evidence="2">Leaves</tissue>
    </source>
</reference>
<feature type="compositionally biased region" description="Polar residues" evidence="1">
    <location>
        <begin position="522"/>
        <end position="532"/>
    </location>
</feature>
<feature type="compositionally biased region" description="Polar residues" evidence="1">
    <location>
        <begin position="133"/>
        <end position="146"/>
    </location>
</feature>
<dbReference type="EMBL" id="JAMFTS010000005">
    <property type="protein sequence ID" value="KAJ4749512.1"/>
    <property type="molecule type" value="Genomic_DNA"/>
</dbReference>
<feature type="compositionally biased region" description="Basic and acidic residues" evidence="1">
    <location>
        <begin position="251"/>
        <end position="267"/>
    </location>
</feature>
<feature type="region of interest" description="Disordered" evidence="1">
    <location>
        <begin position="1"/>
        <end position="273"/>
    </location>
</feature>
<feature type="compositionally biased region" description="Low complexity" evidence="1">
    <location>
        <begin position="533"/>
        <end position="544"/>
    </location>
</feature>
<feature type="compositionally biased region" description="Basic and acidic residues" evidence="1">
    <location>
        <begin position="116"/>
        <end position="127"/>
    </location>
</feature>
<dbReference type="SUPFAM" id="SSF69848">
    <property type="entry name" value="LCCL domain"/>
    <property type="match status" value="1"/>
</dbReference>
<evidence type="ECO:0000313" key="3">
    <source>
        <dbReference type="Proteomes" id="UP001140206"/>
    </source>
</evidence>
<gene>
    <name evidence="2" type="ORF">LUZ62_083917</name>
</gene>
<evidence type="ECO:0000313" key="2">
    <source>
        <dbReference type="EMBL" id="KAJ4749512.1"/>
    </source>
</evidence>
<comment type="caution">
    <text evidence="2">The sequence shown here is derived from an EMBL/GenBank/DDBJ whole genome shotgun (WGS) entry which is preliminary data.</text>
</comment>
<keyword evidence="3" id="KW-1185">Reference proteome</keyword>
<dbReference type="InterPro" id="IPR013951">
    <property type="entry name" value="Rxt3"/>
</dbReference>
<feature type="compositionally biased region" description="Basic and acidic residues" evidence="1">
    <location>
        <begin position="61"/>
        <end position="71"/>
    </location>
</feature>
<feature type="compositionally biased region" description="Basic and acidic residues" evidence="1">
    <location>
        <begin position="187"/>
        <end position="207"/>
    </location>
</feature>
<dbReference type="AlphaFoldDB" id="A0AAV8C235"/>
<feature type="region of interest" description="Disordered" evidence="1">
    <location>
        <begin position="520"/>
        <end position="560"/>
    </location>
</feature>
<accession>A0AAV8C235</accession>
<dbReference type="InterPro" id="IPR036609">
    <property type="entry name" value="LCCL_sf"/>
</dbReference>
<dbReference type="Proteomes" id="UP001140206">
    <property type="component" value="Chromosome 5"/>
</dbReference>
<feature type="compositionally biased region" description="Basic and acidic residues" evidence="1">
    <location>
        <begin position="165"/>
        <end position="174"/>
    </location>
</feature>
<proteinExistence type="predicted"/>
<feature type="compositionally biased region" description="Low complexity" evidence="1">
    <location>
        <begin position="83"/>
        <end position="103"/>
    </location>
</feature>
<feature type="compositionally biased region" description="Basic and acidic residues" evidence="1">
    <location>
        <begin position="7"/>
        <end position="23"/>
    </location>
</feature>
<protein>
    <submittedName>
        <fullName evidence="2">Zinc finger CCCH domain protein</fullName>
    </submittedName>
</protein>
<feature type="compositionally biased region" description="Polar residues" evidence="1">
    <location>
        <begin position="24"/>
        <end position="40"/>
    </location>
</feature>